<reference evidence="9 10" key="1">
    <citation type="submission" date="2015-11" db="EMBL/GenBank/DDBJ databases">
        <title>Draft Genome Sequence of the Strain BR 10423 (Rhizobium sp.) isolated from nodules of Mimosa pudica.</title>
        <authorList>
            <person name="Barauna A.C."/>
            <person name="Zilli J.E."/>
            <person name="Simoes-Araujo J.L."/>
            <person name="Reis V.M."/>
            <person name="James E.K."/>
            <person name="Reis F.B.Jr."/>
            <person name="Rouws L.F."/>
            <person name="Passos S.R."/>
            <person name="Gois S.R."/>
        </authorList>
    </citation>
    <scope>NUCLEOTIDE SEQUENCE [LARGE SCALE GENOMIC DNA]</scope>
    <source>
        <strain evidence="9 10">BR10423</strain>
    </source>
</reference>
<dbReference type="InterPro" id="IPR018490">
    <property type="entry name" value="cNMP-bd_dom_sf"/>
</dbReference>
<dbReference type="AlphaFoldDB" id="A0A109JLG4"/>
<comment type="similarity">
    <text evidence="2 7">Belongs to the MscS (TC 1.A.23) family.</text>
</comment>
<dbReference type="Gene3D" id="1.10.287.1260">
    <property type="match status" value="1"/>
</dbReference>
<comment type="subcellular location">
    <subcellularLocation>
        <location evidence="7">Cell inner membrane</location>
        <topology evidence="7">Multi-pass membrane protein</topology>
    </subcellularLocation>
    <subcellularLocation>
        <location evidence="1">Cell membrane</location>
        <topology evidence="1">Multi-pass membrane protein</topology>
    </subcellularLocation>
</comment>
<dbReference type="GO" id="GO:0008381">
    <property type="term" value="F:mechanosensitive monoatomic ion channel activity"/>
    <property type="evidence" value="ECO:0007669"/>
    <property type="project" value="InterPro"/>
</dbReference>
<dbReference type="InterPro" id="IPR000595">
    <property type="entry name" value="cNMP-bd_dom"/>
</dbReference>
<dbReference type="InterPro" id="IPR023408">
    <property type="entry name" value="MscS_beta-dom_sf"/>
</dbReference>
<evidence type="ECO:0000256" key="6">
    <source>
        <dbReference type="ARBA" id="ARBA00023136"/>
    </source>
</evidence>
<dbReference type="PIRSF" id="PIRSF026673">
    <property type="entry name" value="UCP026673_ion_chan"/>
    <property type="match status" value="1"/>
</dbReference>
<dbReference type="SUPFAM" id="SSF51206">
    <property type="entry name" value="cAMP-binding domain-like"/>
    <property type="match status" value="1"/>
</dbReference>
<protein>
    <recommendedName>
        <fullName evidence="7">Small-conductance mechanosensitive channel</fullName>
    </recommendedName>
</protein>
<dbReference type="InterPro" id="IPR010920">
    <property type="entry name" value="LSM_dom_sf"/>
</dbReference>
<evidence type="ECO:0000256" key="4">
    <source>
        <dbReference type="ARBA" id="ARBA00022692"/>
    </source>
</evidence>
<dbReference type="Pfam" id="PF00027">
    <property type="entry name" value="cNMP_binding"/>
    <property type="match status" value="1"/>
</dbReference>
<comment type="caution">
    <text evidence="9">The sequence shown here is derived from an EMBL/GenBank/DDBJ whole genome shotgun (WGS) entry which is preliminary data.</text>
</comment>
<keyword evidence="4 7" id="KW-0812">Transmembrane</keyword>
<dbReference type="Gene3D" id="2.30.30.60">
    <property type="match status" value="1"/>
</dbReference>
<dbReference type="PROSITE" id="PS50042">
    <property type="entry name" value="CNMP_BINDING_3"/>
    <property type="match status" value="1"/>
</dbReference>
<dbReference type="InterPro" id="IPR011066">
    <property type="entry name" value="MscS_channel_C_sf"/>
</dbReference>
<dbReference type="Pfam" id="PF21082">
    <property type="entry name" value="MS_channel_3rd"/>
    <property type="match status" value="1"/>
</dbReference>
<keyword evidence="10" id="KW-1185">Reference proteome</keyword>
<dbReference type="InterPro" id="IPR006685">
    <property type="entry name" value="MscS_channel_2nd"/>
</dbReference>
<dbReference type="InterPro" id="IPR014710">
    <property type="entry name" value="RmlC-like_jellyroll"/>
</dbReference>
<dbReference type="Pfam" id="PF00924">
    <property type="entry name" value="MS_channel_2nd"/>
    <property type="match status" value="1"/>
</dbReference>
<dbReference type="PANTHER" id="PTHR30221:SF1">
    <property type="entry name" value="SMALL-CONDUCTANCE MECHANOSENSITIVE CHANNEL"/>
    <property type="match status" value="1"/>
</dbReference>
<dbReference type="EMBL" id="LNCD01000082">
    <property type="protein sequence ID" value="KWV51075.1"/>
    <property type="molecule type" value="Genomic_DNA"/>
</dbReference>
<dbReference type="GO" id="GO:0005886">
    <property type="term" value="C:plasma membrane"/>
    <property type="evidence" value="ECO:0007669"/>
    <property type="project" value="UniProtKB-SubCell"/>
</dbReference>
<keyword evidence="7" id="KW-0407">Ion channel</keyword>
<dbReference type="SMART" id="SM00100">
    <property type="entry name" value="cNMP"/>
    <property type="match status" value="1"/>
</dbReference>
<evidence type="ECO:0000256" key="5">
    <source>
        <dbReference type="ARBA" id="ARBA00022989"/>
    </source>
</evidence>
<dbReference type="Proteomes" id="UP000068164">
    <property type="component" value="Unassembled WGS sequence"/>
</dbReference>
<comment type="function">
    <text evidence="7">Mechanosensitive channel that participates in the regulation of osmotic pressure changes within the cell, opening in response to stretch forces in the membrane lipid bilayer, without the need for other proteins. Contributes to normal resistance to hypoosmotic shock. Forms an ion channel of 1.0 nanosiemens conductance with a slight preference for anions.</text>
</comment>
<evidence type="ECO:0000256" key="3">
    <source>
        <dbReference type="ARBA" id="ARBA00022475"/>
    </source>
</evidence>
<evidence type="ECO:0000259" key="8">
    <source>
        <dbReference type="PROSITE" id="PS50042"/>
    </source>
</evidence>
<feature type="transmembrane region" description="Helical" evidence="7">
    <location>
        <begin position="76"/>
        <end position="96"/>
    </location>
</feature>
<organism evidence="9 10">
    <name type="scientific">Rhizobium altiplani</name>
    <dbReference type="NCBI Taxonomy" id="1864509"/>
    <lineage>
        <taxon>Bacteria</taxon>
        <taxon>Pseudomonadati</taxon>
        <taxon>Pseudomonadota</taxon>
        <taxon>Alphaproteobacteria</taxon>
        <taxon>Hyphomicrobiales</taxon>
        <taxon>Rhizobiaceae</taxon>
        <taxon>Rhizobium/Agrobacterium group</taxon>
        <taxon>Rhizobium</taxon>
    </lineage>
</organism>
<keyword evidence="5 7" id="KW-1133">Transmembrane helix</keyword>
<keyword evidence="6 7" id="KW-0472">Membrane</keyword>
<dbReference type="PANTHER" id="PTHR30221">
    <property type="entry name" value="SMALL-CONDUCTANCE MECHANOSENSITIVE CHANNEL"/>
    <property type="match status" value="1"/>
</dbReference>
<dbReference type="CDD" id="cd00038">
    <property type="entry name" value="CAP_ED"/>
    <property type="match status" value="1"/>
</dbReference>
<keyword evidence="7" id="KW-0406">Ion transport</keyword>
<keyword evidence="7" id="KW-0997">Cell inner membrane</keyword>
<keyword evidence="7" id="KW-0813">Transport</keyword>
<evidence type="ECO:0000256" key="2">
    <source>
        <dbReference type="ARBA" id="ARBA00008017"/>
    </source>
</evidence>
<proteinExistence type="inferred from homology"/>
<evidence type="ECO:0000256" key="7">
    <source>
        <dbReference type="RuleBase" id="RU369025"/>
    </source>
</evidence>
<accession>A0A109JLG4</accession>
<dbReference type="RefSeq" id="WP_062370863.1">
    <property type="nucleotide sequence ID" value="NZ_LNCD01000082.1"/>
</dbReference>
<feature type="transmembrane region" description="Helical" evidence="7">
    <location>
        <begin position="35"/>
        <end position="56"/>
    </location>
</feature>
<dbReference type="InterPro" id="IPR049278">
    <property type="entry name" value="MS_channel_C"/>
</dbReference>
<dbReference type="SUPFAM" id="SSF50182">
    <property type="entry name" value="Sm-like ribonucleoproteins"/>
    <property type="match status" value="1"/>
</dbReference>
<dbReference type="InterPro" id="IPR016846">
    <property type="entry name" value="cNMP-bd_ion_channel"/>
</dbReference>
<name>A0A109JLG4_9HYPH</name>
<feature type="domain" description="Cyclic nucleotide-binding" evidence="8">
    <location>
        <begin position="342"/>
        <end position="457"/>
    </location>
</feature>
<dbReference type="InterPro" id="IPR045275">
    <property type="entry name" value="MscS_archaea/bacteria_type"/>
</dbReference>
<gene>
    <name evidence="9" type="ORF">AS026_07035</name>
</gene>
<feature type="transmembrane region" description="Helical" evidence="7">
    <location>
        <begin position="6"/>
        <end position="23"/>
    </location>
</feature>
<dbReference type="Gene3D" id="3.30.70.100">
    <property type="match status" value="1"/>
</dbReference>
<dbReference type="SUPFAM" id="SSF82689">
    <property type="entry name" value="Mechanosensitive channel protein MscS (YggB), C-terminal domain"/>
    <property type="match status" value="1"/>
</dbReference>
<dbReference type="Gene3D" id="2.60.120.10">
    <property type="entry name" value="Jelly Rolls"/>
    <property type="match status" value="1"/>
</dbReference>
<evidence type="ECO:0000313" key="9">
    <source>
        <dbReference type="EMBL" id="KWV51075.1"/>
    </source>
</evidence>
<evidence type="ECO:0000256" key="1">
    <source>
        <dbReference type="ARBA" id="ARBA00004651"/>
    </source>
</evidence>
<keyword evidence="3" id="KW-1003">Cell membrane</keyword>
<feature type="transmembrane region" description="Helical" evidence="7">
    <location>
        <begin position="108"/>
        <end position="127"/>
    </location>
</feature>
<comment type="subunit">
    <text evidence="7">Homoheptamer.</text>
</comment>
<sequence length="495" mass="53852">MGQEVHLLPLLISVMGLAGIVIWHMQGQGHPTQRLIVQIAVFLSMTAVLAYARIVPFRFDPADLNGANALMVSAKILWWVHLSWAVIGFVRIYIVLDGRPREARLIQDLVVALVYLGVLLSIMAFVFGVPIGTLLATSGVIAIILGLALQSTLSDVFSGIALTLGRPYVIGDFIYLSDGTEGRVVATNWRSTYLLTGAHNIVVLPNSVLAKLGLTNVSRPDENHQIDLSIRVAPTHMPRTIVEVMRTVLDSCNLIVKQPPPNVVLAGIDGSAVTVELQFRVTSPAQRGAARTEVIDLVYRHCKANGLQLAFPPESPLAGDYLRSALRPAMPPAQSLIDAISIFSLLSQEERDVLAASASRRTFSPGAEIAQEGGRLASLMIVRAGIIAMRKGDEEVARLAPGDFFGEQGSLAGLAEQHGLYAVTRVTVYEIDQTAFAPLLRERPELAEDLAAHLAHREGFGVHSGVPTIHNERRRLDLLKGIRSIFRVHREHLNP</sequence>
<evidence type="ECO:0000313" key="10">
    <source>
        <dbReference type="Proteomes" id="UP000068164"/>
    </source>
</evidence>